<proteinExistence type="predicted"/>
<protein>
    <submittedName>
        <fullName evidence="5">Multiple sugar transport system ATP-binding protein</fullName>
    </submittedName>
</protein>
<accession>A0ABX0SJ72</accession>
<evidence type="ECO:0000256" key="3">
    <source>
        <dbReference type="ARBA" id="ARBA00022840"/>
    </source>
</evidence>
<dbReference type="SUPFAM" id="SSF52540">
    <property type="entry name" value="P-loop containing nucleoside triphosphate hydrolases"/>
    <property type="match status" value="1"/>
</dbReference>
<dbReference type="InterPro" id="IPR012340">
    <property type="entry name" value="NA-bd_OB-fold"/>
</dbReference>
<dbReference type="InterPro" id="IPR003593">
    <property type="entry name" value="AAA+_ATPase"/>
</dbReference>
<dbReference type="Proteomes" id="UP000749311">
    <property type="component" value="Unassembled WGS sequence"/>
</dbReference>
<dbReference type="CDD" id="cd03301">
    <property type="entry name" value="ABC_MalK_N"/>
    <property type="match status" value="1"/>
</dbReference>
<dbReference type="SMART" id="SM00382">
    <property type="entry name" value="AAA"/>
    <property type="match status" value="1"/>
</dbReference>
<dbReference type="GO" id="GO:0005524">
    <property type="term" value="F:ATP binding"/>
    <property type="evidence" value="ECO:0007669"/>
    <property type="project" value="UniProtKB-KW"/>
</dbReference>
<evidence type="ECO:0000313" key="6">
    <source>
        <dbReference type="Proteomes" id="UP000749311"/>
    </source>
</evidence>
<dbReference type="Gene3D" id="2.40.50.100">
    <property type="match status" value="1"/>
</dbReference>
<keyword evidence="1" id="KW-0813">Transport</keyword>
<dbReference type="RefSeq" id="WP_167170859.1">
    <property type="nucleotide sequence ID" value="NZ_BAAAOO010000004.1"/>
</dbReference>
<keyword evidence="3 5" id="KW-0067">ATP-binding</keyword>
<dbReference type="InterPro" id="IPR015855">
    <property type="entry name" value="ABC_transpr_MalK-like"/>
</dbReference>
<dbReference type="PANTHER" id="PTHR43875:SF1">
    <property type="entry name" value="OSMOPROTECTIVE COMPOUNDS UPTAKE ATP-BINDING PROTEIN GGTA"/>
    <property type="match status" value="1"/>
</dbReference>
<sequence>MATVSFRDATRVYPGSDHPAVNKLNLEIGDGEFMVLVGPSGCGKSTSLRMLAGLEDVNTGSVWIGDRDVTDLPPKDRDIAMVFQNYALYPHMTVADNMGFALKMQGVSKDERDRRVKEAAELLGLQDLLSRKPKNLSGGQRQRVAMGRAIVRNPQVFLMDEPLSNLDAKLRVQTRTQIAALQSRLGVTTVYVTHDQVEAMTMGDRVAVMSDGLLQQVDNPLVLYDKPANIFVAGFIGSPAMNLMDAKIVDGGVKVTDHVIPVPREVLAGATGDAVVVGIRPESFELSDSAHGVAMDIAVVEETGADSFLYGSLKGEADSAISGDASKQIVARVTTRTPPKRGATVHLAVQPDTVHVFNKETGNRLG</sequence>
<keyword evidence="6" id="KW-1185">Reference proteome</keyword>
<gene>
    <name evidence="5" type="ORF">FB473_003138</name>
</gene>
<dbReference type="InterPro" id="IPR008995">
    <property type="entry name" value="Mo/tungstate-bd_C_term_dom"/>
</dbReference>
<dbReference type="Gene3D" id="3.40.50.300">
    <property type="entry name" value="P-loop containing nucleotide triphosphate hydrolases"/>
    <property type="match status" value="1"/>
</dbReference>
<dbReference type="Gene3D" id="2.40.50.140">
    <property type="entry name" value="Nucleic acid-binding proteins"/>
    <property type="match status" value="1"/>
</dbReference>
<dbReference type="NCBIfam" id="NF008653">
    <property type="entry name" value="PRK11650.1"/>
    <property type="match status" value="1"/>
</dbReference>
<organism evidence="5 6">
    <name type="scientific">Brooklawnia cerclae</name>
    <dbReference type="NCBI Taxonomy" id="349934"/>
    <lineage>
        <taxon>Bacteria</taxon>
        <taxon>Bacillati</taxon>
        <taxon>Actinomycetota</taxon>
        <taxon>Actinomycetes</taxon>
        <taxon>Propionibacteriales</taxon>
        <taxon>Propionibacteriaceae</taxon>
        <taxon>Brooklawnia</taxon>
    </lineage>
</organism>
<evidence type="ECO:0000313" key="5">
    <source>
        <dbReference type="EMBL" id="NIH58443.1"/>
    </source>
</evidence>
<name>A0ABX0SJ72_9ACTN</name>
<comment type="caution">
    <text evidence="5">The sequence shown here is derived from an EMBL/GenBank/DDBJ whole genome shotgun (WGS) entry which is preliminary data.</text>
</comment>
<dbReference type="InterPro" id="IPR047641">
    <property type="entry name" value="ABC_transpr_MalK/UgpC-like"/>
</dbReference>
<dbReference type="Pfam" id="PF17912">
    <property type="entry name" value="OB_MalK"/>
    <property type="match status" value="1"/>
</dbReference>
<dbReference type="InterPro" id="IPR017871">
    <property type="entry name" value="ABC_transporter-like_CS"/>
</dbReference>
<evidence type="ECO:0000259" key="4">
    <source>
        <dbReference type="PROSITE" id="PS50893"/>
    </source>
</evidence>
<dbReference type="InterPro" id="IPR003439">
    <property type="entry name" value="ABC_transporter-like_ATP-bd"/>
</dbReference>
<feature type="domain" description="ABC transporter" evidence="4">
    <location>
        <begin position="4"/>
        <end position="236"/>
    </location>
</feature>
<dbReference type="InterPro" id="IPR027417">
    <property type="entry name" value="P-loop_NTPase"/>
</dbReference>
<dbReference type="PROSITE" id="PS00211">
    <property type="entry name" value="ABC_TRANSPORTER_1"/>
    <property type="match status" value="1"/>
</dbReference>
<dbReference type="Pfam" id="PF00005">
    <property type="entry name" value="ABC_tran"/>
    <property type="match status" value="1"/>
</dbReference>
<dbReference type="PROSITE" id="PS50893">
    <property type="entry name" value="ABC_TRANSPORTER_2"/>
    <property type="match status" value="1"/>
</dbReference>
<evidence type="ECO:0000256" key="2">
    <source>
        <dbReference type="ARBA" id="ARBA00022741"/>
    </source>
</evidence>
<dbReference type="EMBL" id="JAAMOZ010000003">
    <property type="protein sequence ID" value="NIH58443.1"/>
    <property type="molecule type" value="Genomic_DNA"/>
</dbReference>
<dbReference type="PANTHER" id="PTHR43875">
    <property type="entry name" value="MALTODEXTRIN IMPORT ATP-BINDING PROTEIN MSMX"/>
    <property type="match status" value="1"/>
</dbReference>
<dbReference type="InterPro" id="IPR040582">
    <property type="entry name" value="OB_MalK-like"/>
</dbReference>
<keyword evidence="5" id="KW-0762">Sugar transport</keyword>
<reference evidence="5 6" key="1">
    <citation type="submission" date="2020-02" db="EMBL/GenBank/DDBJ databases">
        <title>Sequencing the genomes of 1000 actinobacteria strains.</title>
        <authorList>
            <person name="Klenk H.-P."/>
        </authorList>
    </citation>
    <scope>NUCLEOTIDE SEQUENCE [LARGE SCALE GENOMIC DNA]</scope>
    <source>
        <strain evidence="5 6">DSM 19609</strain>
    </source>
</reference>
<evidence type="ECO:0000256" key="1">
    <source>
        <dbReference type="ARBA" id="ARBA00022448"/>
    </source>
</evidence>
<dbReference type="SUPFAM" id="SSF50331">
    <property type="entry name" value="MOP-like"/>
    <property type="match status" value="1"/>
</dbReference>
<keyword evidence="2" id="KW-0547">Nucleotide-binding</keyword>